<dbReference type="AlphaFoldDB" id="A0A511CXE5"/>
<dbReference type="Gene3D" id="3.40.190.10">
    <property type="entry name" value="Periplasmic binding protein-like II"/>
    <property type="match status" value="1"/>
</dbReference>
<dbReference type="PANTHER" id="PTHR30290">
    <property type="entry name" value="PERIPLASMIC BINDING COMPONENT OF ABC TRANSPORTER"/>
    <property type="match status" value="1"/>
</dbReference>
<feature type="signal peptide" evidence="1">
    <location>
        <begin position="1"/>
        <end position="23"/>
    </location>
</feature>
<dbReference type="InterPro" id="IPR030678">
    <property type="entry name" value="Peptide/Ni-bd"/>
</dbReference>
<accession>A0A511CXE5</accession>
<dbReference type="OrthoDB" id="9803988at2"/>
<evidence type="ECO:0000313" key="4">
    <source>
        <dbReference type="Proteomes" id="UP000321328"/>
    </source>
</evidence>
<sequence length="508" mass="53957">MKKILVLVAGLALLLSGCSGNRAGQAGQGGDAVIDRNAEIRMIYFRDSPTWDPHRSPATIDETMLFLAYDRLLHLDREGKVIPGAADRWELSPSGLSLHIREGLSFHDGTPLDAAAVKANLDRARTLPESVVRGDLASVTAVETEGTSTVVLRTGTSEVSLLGALTGRAGALISPKAFDDPSLGVNAAGSGMYQMVAHNPNIAATFQRFEKYWNPGAVQAAGIELRFVSDPAARVNALRSGQADIVYLDTDQISQVTDMGDVGVVSGGVAGAKVVQLNPDRVPALKDSRVRQALNYAIDRQGIINGVIFGKGTPAFQLYPEGHAAHSQEAEGRYPYDPEKARQLLTEAGYPDGFEFTVLAGVDSQVDLQAVQSQLAAVGVKIGIEVVTGNNGITRFWVEKAADALAFRIVAKADPGSTFAQYFLPSASNPGAVTSDAVVSLMKEQGGEQDQEKRASLHRSIANQVSEEPLSLLFLYSPQFGWATSDKVAGLRVPLVGMTTFDGVGVGR</sequence>
<organism evidence="3 4">
    <name type="scientific">Pseudonocardia asaccharolytica DSM 44247 = NBRC 16224</name>
    <dbReference type="NCBI Taxonomy" id="1123024"/>
    <lineage>
        <taxon>Bacteria</taxon>
        <taxon>Bacillati</taxon>
        <taxon>Actinomycetota</taxon>
        <taxon>Actinomycetes</taxon>
        <taxon>Pseudonocardiales</taxon>
        <taxon>Pseudonocardiaceae</taxon>
        <taxon>Pseudonocardia</taxon>
    </lineage>
</organism>
<comment type="caution">
    <text evidence="3">The sequence shown here is derived from an EMBL/GenBank/DDBJ whole genome shotgun (WGS) entry which is preliminary data.</text>
</comment>
<dbReference type="Pfam" id="PF00496">
    <property type="entry name" value="SBP_bac_5"/>
    <property type="match status" value="1"/>
</dbReference>
<reference evidence="3 4" key="1">
    <citation type="submission" date="2019-07" db="EMBL/GenBank/DDBJ databases">
        <title>Whole genome shotgun sequence of Pseudonocardia asaccharolytica NBRC 16224.</title>
        <authorList>
            <person name="Hosoyama A."/>
            <person name="Uohara A."/>
            <person name="Ohji S."/>
            <person name="Ichikawa N."/>
        </authorList>
    </citation>
    <scope>NUCLEOTIDE SEQUENCE [LARGE SCALE GENOMIC DNA]</scope>
    <source>
        <strain evidence="3 4">NBRC 16224</strain>
    </source>
</reference>
<feature type="chain" id="PRO_5038348700" evidence="1">
    <location>
        <begin position="24"/>
        <end position="508"/>
    </location>
</feature>
<dbReference type="STRING" id="1123024.GCA_000423625_00390"/>
<dbReference type="GO" id="GO:0043190">
    <property type="term" value="C:ATP-binding cassette (ABC) transporter complex"/>
    <property type="evidence" value="ECO:0007669"/>
    <property type="project" value="InterPro"/>
</dbReference>
<name>A0A511CXE5_9PSEU</name>
<proteinExistence type="predicted"/>
<dbReference type="RefSeq" id="WP_028928636.1">
    <property type="nucleotide sequence ID" value="NZ_AUII01000001.1"/>
</dbReference>
<dbReference type="Proteomes" id="UP000321328">
    <property type="component" value="Unassembled WGS sequence"/>
</dbReference>
<evidence type="ECO:0000256" key="1">
    <source>
        <dbReference type="SAM" id="SignalP"/>
    </source>
</evidence>
<dbReference type="GO" id="GO:0042597">
    <property type="term" value="C:periplasmic space"/>
    <property type="evidence" value="ECO:0007669"/>
    <property type="project" value="UniProtKB-ARBA"/>
</dbReference>
<dbReference type="Gene3D" id="3.90.76.10">
    <property type="entry name" value="Dipeptide-binding Protein, Domain 1"/>
    <property type="match status" value="1"/>
</dbReference>
<feature type="domain" description="Solute-binding protein family 5" evidence="2">
    <location>
        <begin position="80"/>
        <end position="427"/>
    </location>
</feature>
<keyword evidence="1" id="KW-0732">Signal</keyword>
<dbReference type="EMBL" id="BJVI01000007">
    <property type="protein sequence ID" value="GEL17230.1"/>
    <property type="molecule type" value="Genomic_DNA"/>
</dbReference>
<evidence type="ECO:0000313" key="3">
    <source>
        <dbReference type="EMBL" id="GEL17230.1"/>
    </source>
</evidence>
<dbReference type="GO" id="GO:1904680">
    <property type="term" value="F:peptide transmembrane transporter activity"/>
    <property type="evidence" value="ECO:0007669"/>
    <property type="project" value="TreeGrafter"/>
</dbReference>
<keyword evidence="4" id="KW-1185">Reference proteome</keyword>
<dbReference type="PROSITE" id="PS51257">
    <property type="entry name" value="PROKAR_LIPOPROTEIN"/>
    <property type="match status" value="1"/>
</dbReference>
<protein>
    <submittedName>
        <fullName evidence="3">ABC transporter substrate-binding protein</fullName>
    </submittedName>
</protein>
<dbReference type="PIRSF" id="PIRSF002741">
    <property type="entry name" value="MppA"/>
    <property type="match status" value="1"/>
</dbReference>
<dbReference type="Gene3D" id="3.10.105.10">
    <property type="entry name" value="Dipeptide-binding Protein, Domain 3"/>
    <property type="match status" value="1"/>
</dbReference>
<gene>
    <name evidence="3" type="ORF">PA7_10670</name>
</gene>
<evidence type="ECO:0000259" key="2">
    <source>
        <dbReference type="Pfam" id="PF00496"/>
    </source>
</evidence>
<dbReference type="InterPro" id="IPR000914">
    <property type="entry name" value="SBP_5_dom"/>
</dbReference>
<dbReference type="SUPFAM" id="SSF53850">
    <property type="entry name" value="Periplasmic binding protein-like II"/>
    <property type="match status" value="1"/>
</dbReference>
<dbReference type="GO" id="GO:0015833">
    <property type="term" value="P:peptide transport"/>
    <property type="evidence" value="ECO:0007669"/>
    <property type="project" value="TreeGrafter"/>
</dbReference>
<dbReference type="InterPro" id="IPR039424">
    <property type="entry name" value="SBP_5"/>
</dbReference>